<name>A0A4R8LXY7_9BACT</name>
<dbReference type="EMBL" id="SORI01000042">
    <property type="protein sequence ID" value="TDY52057.1"/>
    <property type="molecule type" value="Genomic_DNA"/>
</dbReference>
<feature type="compositionally biased region" description="Basic and acidic residues" evidence="1">
    <location>
        <begin position="385"/>
        <end position="398"/>
    </location>
</feature>
<gene>
    <name evidence="3" type="ORF">C8D99_1426</name>
</gene>
<organism evidence="3 4">
    <name type="scientific">Aminivibrio pyruvatiphilus</name>
    <dbReference type="NCBI Taxonomy" id="1005740"/>
    <lineage>
        <taxon>Bacteria</taxon>
        <taxon>Thermotogati</taxon>
        <taxon>Synergistota</taxon>
        <taxon>Synergistia</taxon>
        <taxon>Synergistales</taxon>
        <taxon>Aminobacteriaceae</taxon>
        <taxon>Aminivibrio</taxon>
    </lineage>
</organism>
<feature type="region of interest" description="Disordered" evidence="1">
    <location>
        <begin position="377"/>
        <end position="405"/>
    </location>
</feature>
<comment type="caution">
    <text evidence="3">The sequence shown here is derived from an EMBL/GenBank/DDBJ whole genome shotgun (WGS) entry which is preliminary data.</text>
</comment>
<evidence type="ECO:0000256" key="1">
    <source>
        <dbReference type="SAM" id="MobiDB-lite"/>
    </source>
</evidence>
<keyword evidence="4" id="KW-1185">Reference proteome</keyword>
<dbReference type="AlphaFoldDB" id="A0A4R8LXY7"/>
<feature type="chain" id="PRO_5020585162" evidence="2">
    <location>
        <begin position="26"/>
        <end position="405"/>
    </location>
</feature>
<dbReference type="RefSeq" id="WP_133959289.1">
    <property type="nucleotide sequence ID" value="NZ_SORI01000042.1"/>
</dbReference>
<feature type="signal peptide" evidence="2">
    <location>
        <begin position="1"/>
        <end position="25"/>
    </location>
</feature>
<keyword evidence="2" id="KW-0732">Signal</keyword>
<reference evidence="3 4" key="1">
    <citation type="submission" date="2019-03" db="EMBL/GenBank/DDBJ databases">
        <title>Genomic Encyclopedia of Type Strains, Phase IV (KMG-IV): sequencing the most valuable type-strain genomes for metagenomic binning, comparative biology and taxonomic classification.</title>
        <authorList>
            <person name="Goeker M."/>
        </authorList>
    </citation>
    <scope>NUCLEOTIDE SEQUENCE [LARGE SCALE GENOMIC DNA]</scope>
    <source>
        <strain evidence="3 4">DSM 25964</strain>
    </source>
</reference>
<dbReference type="OrthoDB" id="9688658at2"/>
<accession>A0A4R8LXY7</accession>
<protein>
    <submittedName>
        <fullName evidence="3">Uncharacterized protein</fullName>
    </submittedName>
</protein>
<evidence type="ECO:0000313" key="3">
    <source>
        <dbReference type="EMBL" id="TDY52057.1"/>
    </source>
</evidence>
<dbReference type="Proteomes" id="UP000295066">
    <property type="component" value="Unassembled WGS sequence"/>
</dbReference>
<sequence length="405" mass="45633">MKKSLLFFAAAVLSLFSILVPGADAAEEQWISYVNERFGYSIEYPDIFSDIQESDNGDGVWLSFETDKYALTLSGGYNVLEEDAESKLRNRLEEIPSIVPGSEKSGPGWYRVIHTIESGVDGTESFFYEYGIIDSENWATFILLYPSEERERFAAIAAKMEKTLQLSSSEGTESEGTDSKAFVPDDPFFMENGQVYKNETLLDCEVYEVPSGLDNDIKFWTVIGTGTSDVVTGEETGVWFFGEHGEYVTNIFLKNEKEYQDLLWNPAGDRLVLVRGIEGEQDLVFELYAEYMEKKAEFRGLRASLAWLEDGMRFVFTRIDDIREGVPPSDLPYGLKLSAVLYDSAIEETIPLKESTDTKNFSFDSVSEDGEHIALTETSVQSSKDWGEEEKIKEREIKVPMPAAG</sequence>
<evidence type="ECO:0000313" key="4">
    <source>
        <dbReference type="Proteomes" id="UP000295066"/>
    </source>
</evidence>
<proteinExistence type="predicted"/>
<evidence type="ECO:0000256" key="2">
    <source>
        <dbReference type="SAM" id="SignalP"/>
    </source>
</evidence>